<feature type="transmembrane region" description="Helical" evidence="6">
    <location>
        <begin position="324"/>
        <end position="350"/>
    </location>
</feature>
<dbReference type="Pfam" id="PF04547">
    <property type="entry name" value="Anoctamin"/>
    <property type="match status" value="1"/>
</dbReference>
<feature type="region of interest" description="Disordered" evidence="5">
    <location>
        <begin position="879"/>
        <end position="948"/>
    </location>
</feature>
<feature type="domain" description="Anoctamin transmembrane" evidence="7">
    <location>
        <begin position="179"/>
        <end position="626"/>
    </location>
</feature>
<organism evidence="9 10">
    <name type="scientific">Wickerhamomyces mucosus</name>
    <dbReference type="NCBI Taxonomy" id="1378264"/>
    <lineage>
        <taxon>Eukaryota</taxon>
        <taxon>Fungi</taxon>
        <taxon>Dikarya</taxon>
        <taxon>Ascomycota</taxon>
        <taxon>Saccharomycotina</taxon>
        <taxon>Saccharomycetes</taxon>
        <taxon>Phaffomycetales</taxon>
        <taxon>Wickerhamomycetaceae</taxon>
        <taxon>Wickerhamomyces</taxon>
    </lineage>
</organism>
<evidence type="ECO:0000256" key="2">
    <source>
        <dbReference type="ARBA" id="ARBA00022692"/>
    </source>
</evidence>
<feature type="transmembrane region" description="Helical" evidence="6">
    <location>
        <begin position="288"/>
        <end position="312"/>
    </location>
</feature>
<dbReference type="Proteomes" id="UP000769528">
    <property type="component" value="Unassembled WGS sequence"/>
</dbReference>
<keyword evidence="3 6" id="KW-1133">Transmembrane helix</keyword>
<feature type="transmembrane region" description="Helical" evidence="6">
    <location>
        <begin position="191"/>
        <end position="208"/>
    </location>
</feature>
<evidence type="ECO:0008006" key="11">
    <source>
        <dbReference type="Google" id="ProtNLM"/>
    </source>
</evidence>
<feature type="compositionally biased region" description="Basic and acidic residues" evidence="5">
    <location>
        <begin position="879"/>
        <end position="900"/>
    </location>
</feature>
<name>A0A9P8THU7_9ASCO</name>
<evidence type="ECO:0000256" key="3">
    <source>
        <dbReference type="ARBA" id="ARBA00022989"/>
    </source>
</evidence>
<dbReference type="PANTHER" id="PTHR12308">
    <property type="entry name" value="ANOCTAMIN"/>
    <property type="match status" value="1"/>
</dbReference>
<feature type="domain" description="Anoctamin alpha-beta plait" evidence="8">
    <location>
        <begin position="12"/>
        <end position="137"/>
    </location>
</feature>
<feature type="compositionally biased region" description="Polar residues" evidence="5">
    <location>
        <begin position="905"/>
        <end position="915"/>
    </location>
</feature>
<dbReference type="GO" id="GO:0005254">
    <property type="term" value="F:chloride channel activity"/>
    <property type="evidence" value="ECO:0007669"/>
    <property type="project" value="TreeGrafter"/>
</dbReference>
<evidence type="ECO:0000313" key="10">
    <source>
        <dbReference type="Proteomes" id="UP000769528"/>
    </source>
</evidence>
<evidence type="ECO:0000256" key="6">
    <source>
        <dbReference type="SAM" id="Phobius"/>
    </source>
</evidence>
<sequence>MSTDDTSILTSSDYVISVQYPIDSKTNQPTVEAKNNLSKLIDELSNNQSFFIQIRPGDSQSLILFIKVNDSLLFKHLKQLNFQNYLYGINSEILSNDQLLDKFTQNDRLRIIYQILTYPKIEGGLHLTPLIGDWSFINKIIPIYNNSNIEEYKKIFIKIALKPLIKDEDISQIKSISSEEIGLYFQFLNHYFKWMGILSGIGLISYWIQPNYYSLIYTILNLIWGILFIYTWKIKQFKISLAWDTKNLDKIEIKRSDFKGDYKQFDPLTNSYKDYYPKYKRTLIKFSFLPIGTLAIIFLFLYQFICFLIEIFLNEIYQGPFKSILGLIPTGLLIVGIPILTQIYSIFVKLHLILENHEFESSYEKSSIEKLYAFNFLSSYSALFITILFYLPFGYNFNYILPIIFNFTSKWNIPINYQFFKINQSRLIDQYKYFTFTAQIVGFLVENVVPKVLKLIKQRYFYDSSIELLDSKKEIQFLQNIRKQLIAPKFDVHSEYRELSIQFGYIIIFSSIWPLAPLISFVALWIELRGDLQKLLFESSKPIPQKVETSEPWVANFKFLIWLSSLVSPLITYMFSNQSDWFASESYSYLSYGVNVKSWKLFGFILVFENSSLILSYLVKLIADNFIEKFNESYNKKSILLRKSYLDNANIINDESEKDIILDDSTEVWRSIIDSKETILKQANDIPILLEKAKRAKESDGISTKTKVDSDIEEKPIAGTVKSASGVERFPNINESSVQSRKDESSKNPIDTVNETDAVTSQPIVGETSSSSISTTTKDNDKTLRTKSHDSNTSLNGATLPPNFGLDSIERKKQQQAKSINNTTSDGSTTASSTTGSDIAEKVRSSGADIQSVEAQPKESLPKLVGSQTAIESQINELQKDAESHLQKVDEVKTQIENDVKPIVSPTTPTKQINDSSSSSSSKRKKKGLFDKVKGKVHTPRIHKDHSS</sequence>
<dbReference type="GO" id="GO:0016020">
    <property type="term" value="C:membrane"/>
    <property type="evidence" value="ECO:0007669"/>
    <property type="project" value="UniProtKB-SubCell"/>
</dbReference>
<dbReference type="PANTHER" id="PTHR12308:SF73">
    <property type="entry name" value="ANOCTAMIN"/>
    <property type="match status" value="1"/>
</dbReference>
<evidence type="ECO:0000313" key="9">
    <source>
        <dbReference type="EMBL" id="KAH3679366.1"/>
    </source>
</evidence>
<dbReference type="AlphaFoldDB" id="A0A9P8THU7"/>
<keyword evidence="2 6" id="KW-0812">Transmembrane</keyword>
<protein>
    <recommendedName>
        <fullName evidence="11">Increased sodium tolerance protein 2</fullName>
    </recommendedName>
</protein>
<accession>A0A9P8THU7</accession>
<feature type="compositionally biased region" description="Polar residues" evidence="5">
    <location>
        <begin position="747"/>
        <end position="763"/>
    </location>
</feature>
<dbReference type="InterPro" id="IPR049456">
    <property type="entry name" value="Anoctamin_N_fung"/>
</dbReference>
<feature type="transmembrane region" description="Helical" evidence="6">
    <location>
        <begin position="503"/>
        <end position="526"/>
    </location>
</feature>
<feature type="transmembrane region" description="Helical" evidence="6">
    <location>
        <begin position="371"/>
        <end position="393"/>
    </location>
</feature>
<gene>
    <name evidence="9" type="ORF">WICMUC_001047</name>
</gene>
<feature type="transmembrane region" description="Helical" evidence="6">
    <location>
        <begin position="214"/>
        <end position="232"/>
    </location>
</feature>
<comment type="subcellular location">
    <subcellularLocation>
        <location evidence="1">Membrane</location>
        <topology evidence="1">Multi-pass membrane protein</topology>
    </subcellularLocation>
</comment>
<dbReference type="InterPro" id="IPR007632">
    <property type="entry name" value="Anoctamin"/>
</dbReference>
<feature type="region of interest" description="Disordered" evidence="5">
    <location>
        <begin position="719"/>
        <end position="867"/>
    </location>
</feature>
<keyword evidence="4 6" id="KW-0472">Membrane</keyword>
<feature type="compositionally biased region" description="Basic and acidic residues" evidence="5">
    <location>
        <begin position="778"/>
        <end position="790"/>
    </location>
</feature>
<comment type="caution">
    <text evidence="9">The sequence shown here is derived from an EMBL/GenBank/DDBJ whole genome shotgun (WGS) entry which is preliminary data.</text>
</comment>
<feature type="compositionally biased region" description="Low complexity" evidence="5">
    <location>
        <begin position="823"/>
        <end position="838"/>
    </location>
</feature>
<keyword evidence="10" id="KW-1185">Reference proteome</keyword>
<feature type="compositionally biased region" description="Basic residues" evidence="5">
    <location>
        <begin position="935"/>
        <end position="948"/>
    </location>
</feature>
<evidence type="ECO:0000256" key="1">
    <source>
        <dbReference type="ARBA" id="ARBA00004141"/>
    </source>
</evidence>
<feature type="compositionally biased region" description="Low complexity" evidence="5">
    <location>
        <begin position="768"/>
        <end position="777"/>
    </location>
</feature>
<reference evidence="9" key="1">
    <citation type="journal article" date="2021" name="Open Biol.">
        <title>Shared evolutionary footprints suggest mitochondrial oxidative damage underlies multiple complex I losses in fungi.</title>
        <authorList>
            <person name="Schikora-Tamarit M.A."/>
            <person name="Marcet-Houben M."/>
            <person name="Nosek J."/>
            <person name="Gabaldon T."/>
        </authorList>
    </citation>
    <scope>NUCLEOTIDE SEQUENCE</scope>
    <source>
        <strain evidence="9">CBS6341</strain>
    </source>
</reference>
<reference evidence="9" key="2">
    <citation type="submission" date="2021-01" db="EMBL/GenBank/DDBJ databases">
        <authorList>
            <person name="Schikora-Tamarit M.A."/>
        </authorList>
    </citation>
    <scope>NUCLEOTIDE SEQUENCE</scope>
    <source>
        <strain evidence="9">CBS6341</strain>
    </source>
</reference>
<dbReference type="EMBL" id="JAEUBF010000320">
    <property type="protein sequence ID" value="KAH3679366.1"/>
    <property type="molecule type" value="Genomic_DNA"/>
</dbReference>
<dbReference type="GO" id="GO:0032541">
    <property type="term" value="C:cortical endoplasmic reticulum"/>
    <property type="evidence" value="ECO:0007669"/>
    <property type="project" value="TreeGrafter"/>
</dbReference>
<feature type="transmembrane region" description="Helical" evidence="6">
    <location>
        <begin position="399"/>
        <end position="417"/>
    </location>
</feature>
<evidence type="ECO:0000259" key="7">
    <source>
        <dbReference type="Pfam" id="PF04547"/>
    </source>
</evidence>
<dbReference type="InterPro" id="IPR049452">
    <property type="entry name" value="Anoctamin_TM"/>
</dbReference>
<dbReference type="OrthoDB" id="296386at2759"/>
<evidence type="ECO:0000256" key="4">
    <source>
        <dbReference type="ARBA" id="ARBA00023136"/>
    </source>
</evidence>
<dbReference type="Pfam" id="PF20877">
    <property type="entry name" value="Anoctamin_N"/>
    <property type="match status" value="1"/>
</dbReference>
<evidence type="ECO:0000256" key="5">
    <source>
        <dbReference type="SAM" id="MobiDB-lite"/>
    </source>
</evidence>
<proteinExistence type="predicted"/>
<evidence type="ECO:0000259" key="8">
    <source>
        <dbReference type="Pfam" id="PF20877"/>
    </source>
</evidence>